<dbReference type="AlphaFoldDB" id="A0AAW0HN89"/>
<feature type="domain" description="PI-PLC Y-box" evidence="6">
    <location>
        <begin position="458"/>
        <end position="483"/>
    </location>
</feature>
<dbReference type="InterPro" id="IPR013761">
    <property type="entry name" value="SAM/pointed_sf"/>
</dbReference>
<proteinExistence type="inferred from homology"/>
<dbReference type="Pfam" id="PF26034">
    <property type="entry name" value="PHAT_SMAUG"/>
    <property type="match status" value="1"/>
</dbReference>
<comment type="caution">
    <text evidence="7">The sequence shown here is derived from an EMBL/GenBank/DDBJ whole genome shotgun (WGS) entry which is preliminary data.</text>
</comment>
<dbReference type="FunFam" id="1.25.40.170:FF:000001">
    <property type="entry name" value="Protein Smaug homolog 1 isoform 2"/>
    <property type="match status" value="1"/>
</dbReference>
<keyword evidence="3" id="KW-0963">Cytoplasm</keyword>
<dbReference type="PROSITE" id="PS50008">
    <property type="entry name" value="PIPLC_Y_DOMAIN"/>
    <property type="match status" value="1"/>
</dbReference>
<evidence type="ECO:0000256" key="2">
    <source>
        <dbReference type="ARBA" id="ARBA00008232"/>
    </source>
</evidence>
<dbReference type="Proteomes" id="UP001488838">
    <property type="component" value="Unassembled WGS sequence"/>
</dbReference>
<dbReference type="InterPro" id="IPR037093">
    <property type="entry name" value="PHAT_dom_sf"/>
</dbReference>
<dbReference type="SUPFAM" id="SSF47769">
    <property type="entry name" value="SAM/Pointed domain"/>
    <property type="match status" value="1"/>
</dbReference>
<dbReference type="GO" id="GO:0006629">
    <property type="term" value="P:lipid metabolic process"/>
    <property type="evidence" value="ECO:0007669"/>
    <property type="project" value="InterPro"/>
</dbReference>
<keyword evidence="4" id="KW-0678">Repressor</keyword>
<dbReference type="EMBL" id="JBBHLL010000408">
    <property type="protein sequence ID" value="KAK7803662.1"/>
    <property type="molecule type" value="Genomic_DNA"/>
</dbReference>
<protein>
    <recommendedName>
        <fullName evidence="6">PI-PLC Y-box domain-containing protein</fullName>
    </recommendedName>
</protein>
<dbReference type="Gene3D" id="1.25.40.170">
    <property type="entry name" value="Smaug, PHAT domain"/>
    <property type="match status" value="2"/>
</dbReference>
<evidence type="ECO:0000313" key="7">
    <source>
        <dbReference type="EMBL" id="KAK7803662.1"/>
    </source>
</evidence>
<evidence type="ECO:0000256" key="1">
    <source>
        <dbReference type="ARBA" id="ARBA00004496"/>
    </source>
</evidence>
<dbReference type="InterPro" id="IPR037634">
    <property type="entry name" value="Smaug_SAM"/>
</dbReference>
<feature type="compositionally biased region" description="Low complexity" evidence="5">
    <location>
        <begin position="214"/>
        <end position="226"/>
    </location>
</feature>
<keyword evidence="8" id="KW-1185">Reference proteome</keyword>
<name>A0AAW0HN89_MYOGA</name>
<dbReference type="FunFam" id="1.10.150.50:FF:000013">
    <property type="entry name" value="Protein Smaug homolog 1 isoform 2"/>
    <property type="match status" value="1"/>
</dbReference>
<accession>A0AAW0HN89</accession>
<dbReference type="GO" id="GO:0000932">
    <property type="term" value="C:P-body"/>
    <property type="evidence" value="ECO:0007669"/>
    <property type="project" value="TreeGrafter"/>
</dbReference>
<evidence type="ECO:0000256" key="4">
    <source>
        <dbReference type="ARBA" id="ARBA00022491"/>
    </source>
</evidence>
<feature type="compositionally biased region" description="Polar residues" evidence="5">
    <location>
        <begin position="553"/>
        <end position="568"/>
    </location>
</feature>
<dbReference type="PANTHER" id="PTHR12515:SF9">
    <property type="entry name" value="PROTEIN SMAUG HOMOLOG 2"/>
    <property type="match status" value="1"/>
</dbReference>
<dbReference type="InterPro" id="IPR001660">
    <property type="entry name" value="SAM"/>
</dbReference>
<gene>
    <name evidence="7" type="ORF">U0070_014033</name>
</gene>
<evidence type="ECO:0000259" key="6">
    <source>
        <dbReference type="PROSITE" id="PS50008"/>
    </source>
</evidence>
<dbReference type="Gene3D" id="1.10.150.50">
    <property type="entry name" value="Transcription Factor, Ets-1"/>
    <property type="match status" value="1"/>
</dbReference>
<feature type="region of interest" description="Disordered" evidence="5">
    <location>
        <begin position="536"/>
        <end position="568"/>
    </location>
</feature>
<dbReference type="GO" id="GO:0035556">
    <property type="term" value="P:intracellular signal transduction"/>
    <property type="evidence" value="ECO:0007669"/>
    <property type="project" value="InterPro"/>
</dbReference>
<dbReference type="PANTHER" id="PTHR12515">
    <property type="entry name" value="STERILE ALPHA MOTIF DOMAIN CONTAINING PROTEIN 4-RELATED"/>
    <property type="match status" value="1"/>
</dbReference>
<feature type="compositionally biased region" description="Polar residues" evidence="5">
    <location>
        <begin position="151"/>
        <end position="160"/>
    </location>
</feature>
<feature type="compositionally biased region" description="Low complexity" evidence="5">
    <location>
        <begin position="136"/>
        <end position="147"/>
    </location>
</feature>
<organism evidence="7 8">
    <name type="scientific">Myodes glareolus</name>
    <name type="common">Bank vole</name>
    <name type="synonym">Clethrionomys glareolus</name>
    <dbReference type="NCBI Taxonomy" id="447135"/>
    <lineage>
        <taxon>Eukaryota</taxon>
        <taxon>Metazoa</taxon>
        <taxon>Chordata</taxon>
        <taxon>Craniata</taxon>
        <taxon>Vertebrata</taxon>
        <taxon>Euteleostomi</taxon>
        <taxon>Mammalia</taxon>
        <taxon>Eutheria</taxon>
        <taxon>Euarchontoglires</taxon>
        <taxon>Glires</taxon>
        <taxon>Rodentia</taxon>
        <taxon>Myomorpha</taxon>
        <taxon>Muroidea</taxon>
        <taxon>Cricetidae</taxon>
        <taxon>Arvicolinae</taxon>
        <taxon>Myodes</taxon>
    </lineage>
</organism>
<dbReference type="FunFam" id="1.25.40.170:FF:000002">
    <property type="entry name" value="Protein Smaug homolog 1 isoform 2"/>
    <property type="match status" value="1"/>
</dbReference>
<dbReference type="CDD" id="cd09557">
    <property type="entry name" value="SAM_Smaug"/>
    <property type="match status" value="1"/>
</dbReference>
<dbReference type="GO" id="GO:0000289">
    <property type="term" value="P:nuclear-transcribed mRNA poly(A) tail shortening"/>
    <property type="evidence" value="ECO:0007669"/>
    <property type="project" value="TreeGrafter"/>
</dbReference>
<feature type="compositionally biased region" description="Basic and acidic residues" evidence="5">
    <location>
        <begin position="360"/>
        <end position="371"/>
    </location>
</feature>
<comment type="similarity">
    <text evidence="2">Belongs to the SMAUG family.</text>
</comment>
<evidence type="ECO:0000256" key="3">
    <source>
        <dbReference type="ARBA" id="ARBA00022490"/>
    </source>
</evidence>
<dbReference type="GO" id="GO:0030371">
    <property type="term" value="F:translation repressor activity"/>
    <property type="evidence" value="ECO:0007669"/>
    <property type="project" value="InterPro"/>
</dbReference>
<comment type="subcellular location">
    <subcellularLocation>
        <location evidence="1">Cytoplasm</location>
    </subcellularLocation>
</comment>
<reference evidence="7 8" key="1">
    <citation type="journal article" date="2023" name="bioRxiv">
        <title>Conserved and derived expression patterns and positive selection on dental genes reveal complex evolutionary context of ever-growing rodent molars.</title>
        <authorList>
            <person name="Calamari Z.T."/>
            <person name="Song A."/>
            <person name="Cohen E."/>
            <person name="Akter M."/>
            <person name="Roy R.D."/>
            <person name="Hallikas O."/>
            <person name="Christensen M.M."/>
            <person name="Li P."/>
            <person name="Marangoni P."/>
            <person name="Jernvall J."/>
            <person name="Klein O.D."/>
        </authorList>
    </citation>
    <scope>NUCLEOTIDE SEQUENCE [LARGE SCALE GENOMIC DNA]</scope>
    <source>
        <strain evidence="7">V071</strain>
    </source>
</reference>
<feature type="region of interest" description="Disordered" evidence="5">
    <location>
        <begin position="96"/>
        <end position="237"/>
    </location>
</feature>
<dbReference type="InterPro" id="IPR058599">
    <property type="entry name" value="PHAT_Smg/ZCCHC2-like"/>
</dbReference>
<dbReference type="InterPro" id="IPR001711">
    <property type="entry name" value="PLipase_C_Pinositol-sp_Y"/>
</dbReference>
<dbReference type="GO" id="GO:0003729">
    <property type="term" value="F:mRNA binding"/>
    <property type="evidence" value="ECO:0007669"/>
    <property type="project" value="TreeGrafter"/>
</dbReference>
<dbReference type="GO" id="GO:0004435">
    <property type="term" value="F:phosphatidylinositol-4,5-bisphosphate phospholipase C activity"/>
    <property type="evidence" value="ECO:0007669"/>
    <property type="project" value="InterPro"/>
</dbReference>
<dbReference type="SMART" id="SM00454">
    <property type="entry name" value="SAM"/>
    <property type="match status" value="1"/>
</dbReference>
<evidence type="ECO:0000256" key="5">
    <source>
        <dbReference type="SAM" id="MobiDB-lite"/>
    </source>
</evidence>
<feature type="compositionally biased region" description="Basic and acidic residues" evidence="5">
    <location>
        <begin position="96"/>
        <end position="108"/>
    </location>
</feature>
<dbReference type="Pfam" id="PF00536">
    <property type="entry name" value="SAM_1"/>
    <property type="match status" value="1"/>
</dbReference>
<sequence length="684" mass="73955">MAIVSQWQQESKEKVVSLLLSHLPLLQPGNTEAKSEYMRLLQKVLAYSIESNAFIEESRQLLSYALIHPATTLEDRNALALWLSHLEERLASGFRTRPEPSYHSRQGSDEWGGPAELTPGEAGPGWQDKPPRENGHVPFHPSSSVPPAINSIGSNANTGLPCQIHPSPLKRSMSLIPTSPQAPGEWPSPEELGARAAFTTPDHAPLSPQSSVASSGSEQTEEQGSSRNTFQEDGSGMKDVPSWLKSLRLHKYAALFSQMSYEEMMTLTEQHLESQNVTKGARHKIALSIQKLRERQSVLKSLEKDVLEGGNLRNALQELQQIIITPIKAYSVLQATPAAKDGGRGESLLPGAEPPLNHPGTDKGTEAKDPPTAENYPSPPAPAPTDSSEPAPAPVADGDIPSQFTRVMGKVCTQLLVSRPDEENITSYLQLIEKCLTHEAFTETQKKRLLSWKQQVLKLLRTFPRKAALDMQNYRQQKGWAFGSNSLPIAGSVGMGVARRTQRQFPMPPRALPPGRMGLLSPSGIGGVSPRHALTSPSLGGQGRQNLWFANPGGSNSMPSQSRSSVQRTHSLPVHSSPQAILMFPPGEVPAYGIQTGLLPQDSWSSCLAYILSGGTSPSGHKKGFSLAFTPSIEGGPLVGKKLPSVWDCPVPGPDLEINPTLESLCLSMTEHALGDGTDKTSTI</sequence>
<dbReference type="InterPro" id="IPR050897">
    <property type="entry name" value="SMAUG/VTS1_RNA-bind"/>
</dbReference>
<feature type="region of interest" description="Disordered" evidence="5">
    <location>
        <begin position="339"/>
        <end position="400"/>
    </location>
</feature>
<evidence type="ECO:0000313" key="8">
    <source>
        <dbReference type="Proteomes" id="UP001488838"/>
    </source>
</evidence>